<protein>
    <submittedName>
        <fullName evidence="4">CCHC-type domain-containing protein</fullName>
    </submittedName>
</protein>
<evidence type="ECO:0000256" key="1">
    <source>
        <dbReference type="SAM" id="MobiDB-lite"/>
    </source>
</evidence>
<name>A0AAD8N8H7_9APIA</name>
<dbReference type="Pfam" id="PF14392">
    <property type="entry name" value="zf-CCHC_4"/>
    <property type="match status" value="1"/>
</dbReference>
<sequence length="407" mass="46606">MDKQKTPLQEMEDAFAAIQFEEEEQGGLSYGDTCEGLSEIDTRWCMVGRFLTDSPIDFQAMQHRMAALWRSGRGLYVKQLESNKFLFQFYHEIDIKRVIEGNPWTFGRFHLVMARLKEGENPREVEVKRMDLWVQLHGMNAGFMSQRVATDIGNYIGSYISGDPNNFVGVWREFLRIRVTLPLDIPIKRRMKIRKSEQEWCWVNFKYEAIPTFCFICGLIGHGERFCDKIFDIPMESIEKPYGAWLRADPRRKTHTLGAKWLRNGGGMSMNNSGEMGKGFMDKESPGKDAHEQQLSIKSGIGLTANLLDRWESGENSARYPGEICTSQPNQLSIQNSNMRVDNVANGPNITELKVMDPKRRRVSLGQTNNSPTDQDQPKEMETLYVQGLESKNELLAGAARQTRHSS</sequence>
<dbReference type="EMBL" id="JAUIZM010000002">
    <property type="protein sequence ID" value="KAK1399917.1"/>
    <property type="molecule type" value="Genomic_DNA"/>
</dbReference>
<dbReference type="InterPro" id="IPR025558">
    <property type="entry name" value="DUF4283"/>
</dbReference>
<dbReference type="InterPro" id="IPR040256">
    <property type="entry name" value="At4g02000-like"/>
</dbReference>
<reference evidence="4" key="2">
    <citation type="submission" date="2023-05" db="EMBL/GenBank/DDBJ databases">
        <authorList>
            <person name="Schelkunov M.I."/>
        </authorList>
    </citation>
    <scope>NUCLEOTIDE SEQUENCE</scope>
    <source>
        <strain evidence="4">Hsosn_3</strain>
        <tissue evidence="4">Leaf</tissue>
    </source>
</reference>
<evidence type="ECO:0000313" key="4">
    <source>
        <dbReference type="EMBL" id="KAK1399917.1"/>
    </source>
</evidence>
<feature type="compositionally biased region" description="Polar residues" evidence="1">
    <location>
        <begin position="365"/>
        <end position="375"/>
    </location>
</feature>
<dbReference type="Proteomes" id="UP001237642">
    <property type="component" value="Unassembled WGS sequence"/>
</dbReference>
<keyword evidence="5" id="KW-1185">Reference proteome</keyword>
<reference evidence="4" key="1">
    <citation type="submission" date="2023-02" db="EMBL/GenBank/DDBJ databases">
        <title>Genome of toxic invasive species Heracleum sosnowskyi carries increased number of genes despite the absence of recent whole-genome duplications.</title>
        <authorList>
            <person name="Schelkunov M."/>
            <person name="Shtratnikova V."/>
            <person name="Makarenko M."/>
            <person name="Klepikova A."/>
            <person name="Omelchenko D."/>
            <person name="Novikova G."/>
            <person name="Obukhova E."/>
            <person name="Bogdanov V."/>
            <person name="Penin A."/>
            <person name="Logacheva M."/>
        </authorList>
    </citation>
    <scope>NUCLEOTIDE SEQUENCE</scope>
    <source>
        <strain evidence="4">Hsosn_3</strain>
        <tissue evidence="4">Leaf</tissue>
    </source>
</reference>
<dbReference type="PANTHER" id="PTHR31286">
    <property type="entry name" value="GLYCINE-RICH CELL WALL STRUCTURAL PROTEIN 1.8-LIKE"/>
    <property type="match status" value="1"/>
</dbReference>
<evidence type="ECO:0000313" key="5">
    <source>
        <dbReference type="Proteomes" id="UP001237642"/>
    </source>
</evidence>
<gene>
    <name evidence="4" type="ORF">POM88_009780</name>
</gene>
<evidence type="ECO:0000259" key="3">
    <source>
        <dbReference type="Pfam" id="PF14392"/>
    </source>
</evidence>
<feature type="domain" description="DUF4283" evidence="2">
    <location>
        <begin position="43"/>
        <end position="123"/>
    </location>
</feature>
<dbReference type="PANTHER" id="PTHR31286:SF183">
    <property type="entry name" value="CCHC-TYPE DOMAIN-CONTAINING PROTEIN"/>
    <property type="match status" value="1"/>
</dbReference>
<evidence type="ECO:0000259" key="2">
    <source>
        <dbReference type="Pfam" id="PF14111"/>
    </source>
</evidence>
<dbReference type="AlphaFoldDB" id="A0AAD8N8H7"/>
<proteinExistence type="predicted"/>
<dbReference type="InterPro" id="IPR025836">
    <property type="entry name" value="Zn_knuckle_CX2CX4HX4C"/>
</dbReference>
<feature type="region of interest" description="Disordered" evidence="1">
    <location>
        <begin position="358"/>
        <end position="381"/>
    </location>
</feature>
<comment type="caution">
    <text evidence="4">The sequence shown here is derived from an EMBL/GenBank/DDBJ whole genome shotgun (WGS) entry which is preliminary data.</text>
</comment>
<dbReference type="Pfam" id="PF14111">
    <property type="entry name" value="DUF4283"/>
    <property type="match status" value="1"/>
</dbReference>
<accession>A0AAD8N8H7</accession>
<feature type="domain" description="Zinc knuckle CX2CX4HX4C" evidence="3">
    <location>
        <begin position="186"/>
        <end position="229"/>
    </location>
</feature>
<organism evidence="4 5">
    <name type="scientific">Heracleum sosnowskyi</name>
    <dbReference type="NCBI Taxonomy" id="360622"/>
    <lineage>
        <taxon>Eukaryota</taxon>
        <taxon>Viridiplantae</taxon>
        <taxon>Streptophyta</taxon>
        <taxon>Embryophyta</taxon>
        <taxon>Tracheophyta</taxon>
        <taxon>Spermatophyta</taxon>
        <taxon>Magnoliopsida</taxon>
        <taxon>eudicotyledons</taxon>
        <taxon>Gunneridae</taxon>
        <taxon>Pentapetalae</taxon>
        <taxon>asterids</taxon>
        <taxon>campanulids</taxon>
        <taxon>Apiales</taxon>
        <taxon>Apiaceae</taxon>
        <taxon>Apioideae</taxon>
        <taxon>apioid superclade</taxon>
        <taxon>Tordylieae</taxon>
        <taxon>Tordyliinae</taxon>
        <taxon>Heracleum</taxon>
    </lineage>
</organism>